<dbReference type="InterPro" id="IPR013818">
    <property type="entry name" value="Lipase"/>
</dbReference>
<dbReference type="InterPro" id="IPR000734">
    <property type="entry name" value="TAG_lipase"/>
</dbReference>
<dbReference type="GO" id="GO:0016042">
    <property type="term" value="P:lipid catabolic process"/>
    <property type="evidence" value="ECO:0007669"/>
    <property type="project" value="TreeGrafter"/>
</dbReference>
<dbReference type="SUPFAM" id="SSF53474">
    <property type="entry name" value="alpha/beta-Hydrolases"/>
    <property type="match status" value="1"/>
</dbReference>
<dbReference type="InterPro" id="IPR029058">
    <property type="entry name" value="AB_hydrolase_fold"/>
</dbReference>
<dbReference type="PANTHER" id="PTHR11610:SF185">
    <property type="entry name" value="LD47264P"/>
    <property type="match status" value="1"/>
</dbReference>
<name>A0A4Y2NLI0_ARAVE</name>
<evidence type="ECO:0000313" key="6">
    <source>
        <dbReference type="EMBL" id="GBN38867.1"/>
    </source>
</evidence>
<evidence type="ECO:0000256" key="4">
    <source>
        <dbReference type="RuleBase" id="RU004262"/>
    </source>
</evidence>
<accession>A0A4Y2NLI0</accession>
<dbReference type="AlphaFoldDB" id="A0A4Y2NLI0"/>
<gene>
    <name evidence="6" type="ORF">AVEN_190010_1</name>
</gene>
<reference evidence="6 7" key="1">
    <citation type="journal article" date="2019" name="Sci. Rep.">
        <title>Orb-weaving spider Araneus ventricosus genome elucidates the spidroin gene catalogue.</title>
        <authorList>
            <person name="Kono N."/>
            <person name="Nakamura H."/>
            <person name="Ohtoshi R."/>
            <person name="Moran D.A.P."/>
            <person name="Shinohara A."/>
            <person name="Yoshida Y."/>
            <person name="Fujiwara M."/>
            <person name="Mori M."/>
            <person name="Tomita M."/>
            <person name="Arakawa K."/>
        </authorList>
    </citation>
    <scope>NUCLEOTIDE SEQUENCE [LARGE SCALE GENOMIC DNA]</scope>
</reference>
<evidence type="ECO:0000256" key="1">
    <source>
        <dbReference type="ARBA" id="ARBA00004613"/>
    </source>
</evidence>
<dbReference type="Gene3D" id="3.40.50.1820">
    <property type="entry name" value="alpha/beta hydrolase"/>
    <property type="match status" value="1"/>
</dbReference>
<feature type="non-terminal residue" evidence="6">
    <location>
        <position position="1"/>
    </location>
</feature>
<sequence>ADGLHDLMCNHGRSIDLFISSIMNHQCVLNGTKCDNWEKYVEGKCGDCTSGTGEHCVTLGIHSIQYAQYINFDKSLNFYLNTTDKEPFCK</sequence>
<keyword evidence="7" id="KW-1185">Reference proteome</keyword>
<comment type="caution">
    <text evidence="6">The sequence shown here is derived from an EMBL/GenBank/DDBJ whole genome shotgun (WGS) entry which is preliminary data.</text>
</comment>
<keyword evidence="3" id="KW-0964">Secreted</keyword>
<dbReference type="Pfam" id="PF00151">
    <property type="entry name" value="Lipase"/>
    <property type="match status" value="1"/>
</dbReference>
<evidence type="ECO:0000259" key="5">
    <source>
        <dbReference type="Pfam" id="PF00151"/>
    </source>
</evidence>
<dbReference type="OrthoDB" id="199913at2759"/>
<evidence type="ECO:0000256" key="3">
    <source>
        <dbReference type="ARBA" id="ARBA00022525"/>
    </source>
</evidence>
<organism evidence="6 7">
    <name type="scientific">Araneus ventricosus</name>
    <name type="common">Orbweaver spider</name>
    <name type="synonym">Epeira ventricosa</name>
    <dbReference type="NCBI Taxonomy" id="182803"/>
    <lineage>
        <taxon>Eukaryota</taxon>
        <taxon>Metazoa</taxon>
        <taxon>Ecdysozoa</taxon>
        <taxon>Arthropoda</taxon>
        <taxon>Chelicerata</taxon>
        <taxon>Arachnida</taxon>
        <taxon>Araneae</taxon>
        <taxon>Araneomorphae</taxon>
        <taxon>Entelegynae</taxon>
        <taxon>Araneoidea</taxon>
        <taxon>Araneidae</taxon>
        <taxon>Araneus</taxon>
    </lineage>
</organism>
<dbReference type="PANTHER" id="PTHR11610">
    <property type="entry name" value="LIPASE"/>
    <property type="match status" value="1"/>
</dbReference>
<protein>
    <recommendedName>
        <fullName evidence="5">Lipase domain-containing protein</fullName>
    </recommendedName>
</protein>
<dbReference type="Proteomes" id="UP000499080">
    <property type="component" value="Unassembled WGS sequence"/>
</dbReference>
<comment type="similarity">
    <text evidence="2 4">Belongs to the AB hydrolase superfamily. Lipase family.</text>
</comment>
<dbReference type="GO" id="GO:0005615">
    <property type="term" value="C:extracellular space"/>
    <property type="evidence" value="ECO:0007669"/>
    <property type="project" value="TreeGrafter"/>
</dbReference>
<feature type="domain" description="Lipase" evidence="5">
    <location>
        <begin position="7"/>
        <end position="88"/>
    </location>
</feature>
<evidence type="ECO:0000313" key="7">
    <source>
        <dbReference type="Proteomes" id="UP000499080"/>
    </source>
</evidence>
<comment type="subcellular location">
    <subcellularLocation>
        <location evidence="1">Secreted</location>
    </subcellularLocation>
</comment>
<proteinExistence type="inferred from homology"/>
<dbReference type="GO" id="GO:0016298">
    <property type="term" value="F:lipase activity"/>
    <property type="evidence" value="ECO:0007669"/>
    <property type="project" value="InterPro"/>
</dbReference>
<evidence type="ECO:0000256" key="2">
    <source>
        <dbReference type="ARBA" id="ARBA00010701"/>
    </source>
</evidence>
<dbReference type="EMBL" id="BGPR01287690">
    <property type="protein sequence ID" value="GBN38867.1"/>
    <property type="molecule type" value="Genomic_DNA"/>
</dbReference>